<dbReference type="SFLD" id="SFLDG01067">
    <property type="entry name" value="SPASM/twitch_domain_containing"/>
    <property type="match status" value="1"/>
</dbReference>
<evidence type="ECO:0000256" key="4">
    <source>
        <dbReference type="ARBA" id="ARBA00022723"/>
    </source>
</evidence>
<evidence type="ECO:0000256" key="1">
    <source>
        <dbReference type="ARBA" id="ARBA00001966"/>
    </source>
</evidence>
<sequence length="290" mass="33186">MKNNLLAVSQIPSVNFHLWEPCNMKCKFCFASFQDVKQTILPKGHLSQNEALEVVRQLAEAGFEKITFAGGEPTLCPWLSDLIQLAKDLEMTTMLVTNGSRLSDQFLKNNRKSLDWIAISIDSLNSSTNSTIGRRIAGRKSLSADHYISIVEKIKLYGYGLKINTVVNKYNCQEDMSDFIQRTDPKRWKVLQVLPIKGQNDNWIDDMVISKEEFQCFIDNHRGFKSMVPEDNEAMIGSYVMVDLAGRFFDDVNGFHTYSQPILKLGVGEAIKEVNYDFEKFILRKGVYEW</sequence>
<dbReference type="OrthoDB" id="9808591at2"/>
<organism evidence="10 11">
    <name type="scientific">Ancylomarina longa</name>
    <dbReference type="NCBI Taxonomy" id="2487017"/>
    <lineage>
        <taxon>Bacteria</taxon>
        <taxon>Pseudomonadati</taxon>
        <taxon>Bacteroidota</taxon>
        <taxon>Bacteroidia</taxon>
        <taxon>Marinilabiliales</taxon>
        <taxon>Marinifilaceae</taxon>
        <taxon>Ancylomarina</taxon>
    </lineage>
</organism>
<dbReference type="Proteomes" id="UP000282985">
    <property type="component" value="Unassembled WGS sequence"/>
</dbReference>
<dbReference type="InterPro" id="IPR007197">
    <property type="entry name" value="rSAM"/>
</dbReference>
<dbReference type="GO" id="GO:0046872">
    <property type="term" value="F:metal ion binding"/>
    <property type="evidence" value="ECO:0007669"/>
    <property type="project" value="UniProtKB-KW"/>
</dbReference>
<dbReference type="GO" id="GO:0051607">
    <property type="term" value="P:defense response to virus"/>
    <property type="evidence" value="ECO:0007669"/>
    <property type="project" value="UniProtKB-KW"/>
</dbReference>
<comment type="caution">
    <text evidence="10">The sequence shown here is derived from an EMBL/GenBank/DDBJ whole genome shotgun (WGS) entry which is preliminary data.</text>
</comment>
<evidence type="ECO:0000256" key="5">
    <source>
        <dbReference type="ARBA" id="ARBA00023004"/>
    </source>
</evidence>
<dbReference type="PROSITE" id="PS51918">
    <property type="entry name" value="RADICAL_SAM"/>
    <property type="match status" value="1"/>
</dbReference>
<evidence type="ECO:0000256" key="3">
    <source>
        <dbReference type="ARBA" id="ARBA00022691"/>
    </source>
</evidence>
<dbReference type="PANTHER" id="PTHR21339:SF0">
    <property type="entry name" value="S-ADENOSYLMETHIONINE-DEPENDENT NUCLEOTIDE DEHYDRATASE RSAD2"/>
    <property type="match status" value="1"/>
</dbReference>
<reference evidence="10 11" key="1">
    <citation type="submission" date="2018-11" db="EMBL/GenBank/DDBJ databases">
        <title>Parancylomarina longa gen. nov., sp. nov., isolated from sediments of southern Okinawa.</title>
        <authorList>
            <person name="Fu T."/>
        </authorList>
    </citation>
    <scope>NUCLEOTIDE SEQUENCE [LARGE SCALE GENOMIC DNA]</scope>
    <source>
        <strain evidence="10 11">T3-2 S1-C</strain>
    </source>
</reference>
<keyword evidence="4" id="KW-0479">Metal-binding</keyword>
<dbReference type="GO" id="GO:0003824">
    <property type="term" value="F:catalytic activity"/>
    <property type="evidence" value="ECO:0007669"/>
    <property type="project" value="InterPro"/>
</dbReference>
<protein>
    <recommendedName>
        <fullName evidence="8">S-adenosylmethionine-dependent nucleotide dehydratase</fullName>
    </recommendedName>
</protein>
<dbReference type="Gene3D" id="3.20.20.70">
    <property type="entry name" value="Aldolase class I"/>
    <property type="match status" value="1"/>
</dbReference>
<keyword evidence="11" id="KW-1185">Reference proteome</keyword>
<evidence type="ECO:0000313" key="10">
    <source>
        <dbReference type="EMBL" id="RUT72938.1"/>
    </source>
</evidence>
<accession>A0A434AF21</accession>
<evidence type="ECO:0000256" key="8">
    <source>
        <dbReference type="ARBA" id="ARBA00039667"/>
    </source>
</evidence>
<dbReference type="PANTHER" id="PTHR21339">
    <property type="entry name" value="RADICAL S-ADENOSYL METHIONINE DOMAIN-CONTAINING PROTEIN 2"/>
    <property type="match status" value="1"/>
</dbReference>
<dbReference type="CDD" id="cd01335">
    <property type="entry name" value="Radical_SAM"/>
    <property type="match status" value="1"/>
</dbReference>
<dbReference type="SFLD" id="SFLDG01088">
    <property type="entry name" value="antiviral_proteins"/>
    <property type="match status" value="1"/>
</dbReference>
<dbReference type="InterPro" id="IPR051196">
    <property type="entry name" value="RSAD2/Viperin_antiviral"/>
</dbReference>
<keyword evidence="5" id="KW-0408">Iron</keyword>
<gene>
    <name evidence="10" type="ORF">DLK05_15880</name>
</gene>
<dbReference type="EMBL" id="RJJX01000035">
    <property type="protein sequence ID" value="RUT72938.1"/>
    <property type="molecule type" value="Genomic_DNA"/>
</dbReference>
<comment type="cofactor">
    <cofactor evidence="1">
        <name>[4Fe-4S] cluster</name>
        <dbReference type="ChEBI" id="CHEBI:49883"/>
    </cofactor>
</comment>
<evidence type="ECO:0000259" key="9">
    <source>
        <dbReference type="PROSITE" id="PS51918"/>
    </source>
</evidence>
<dbReference type="InterPro" id="IPR058240">
    <property type="entry name" value="rSAM_sf"/>
</dbReference>
<dbReference type="SUPFAM" id="SSF102114">
    <property type="entry name" value="Radical SAM enzymes"/>
    <property type="match status" value="1"/>
</dbReference>
<feature type="domain" description="Radical SAM core" evidence="9">
    <location>
        <begin position="6"/>
        <end position="230"/>
    </location>
</feature>
<dbReference type="GO" id="GO:0051539">
    <property type="term" value="F:4 iron, 4 sulfur cluster binding"/>
    <property type="evidence" value="ECO:0007669"/>
    <property type="project" value="UniProtKB-KW"/>
</dbReference>
<keyword evidence="6" id="KW-0411">Iron-sulfur</keyword>
<evidence type="ECO:0000256" key="6">
    <source>
        <dbReference type="ARBA" id="ARBA00023014"/>
    </source>
</evidence>
<keyword evidence="7" id="KW-0051">Antiviral defense</keyword>
<dbReference type="Pfam" id="PF04055">
    <property type="entry name" value="Radical_SAM"/>
    <property type="match status" value="1"/>
</dbReference>
<dbReference type="InterPro" id="IPR013785">
    <property type="entry name" value="Aldolase_TIM"/>
</dbReference>
<keyword evidence="2" id="KW-0004">4Fe-4S</keyword>
<proteinExistence type="predicted"/>
<evidence type="ECO:0000256" key="7">
    <source>
        <dbReference type="ARBA" id="ARBA00023118"/>
    </source>
</evidence>
<dbReference type="SFLD" id="SFLDS00029">
    <property type="entry name" value="Radical_SAM"/>
    <property type="match status" value="1"/>
</dbReference>
<dbReference type="RefSeq" id="WP_127344946.1">
    <property type="nucleotide sequence ID" value="NZ_RJJX01000035.1"/>
</dbReference>
<dbReference type="AlphaFoldDB" id="A0A434AF21"/>
<evidence type="ECO:0000256" key="2">
    <source>
        <dbReference type="ARBA" id="ARBA00022485"/>
    </source>
</evidence>
<name>A0A434AF21_9BACT</name>
<evidence type="ECO:0000313" key="11">
    <source>
        <dbReference type="Proteomes" id="UP000282985"/>
    </source>
</evidence>
<dbReference type="NCBIfam" id="NF038283">
    <property type="entry name" value="viperin_w_prok"/>
    <property type="match status" value="1"/>
</dbReference>
<keyword evidence="3" id="KW-0949">S-adenosyl-L-methionine</keyword>